<organism evidence="1">
    <name type="scientific">Anguilla anguilla</name>
    <name type="common">European freshwater eel</name>
    <name type="synonym">Muraena anguilla</name>
    <dbReference type="NCBI Taxonomy" id="7936"/>
    <lineage>
        <taxon>Eukaryota</taxon>
        <taxon>Metazoa</taxon>
        <taxon>Chordata</taxon>
        <taxon>Craniata</taxon>
        <taxon>Vertebrata</taxon>
        <taxon>Euteleostomi</taxon>
        <taxon>Actinopterygii</taxon>
        <taxon>Neopterygii</taxon>
        <taxon>Teleostei</taxon>
        <taxon>Anguilliformes</taxon>
        <taxon>Anguillidae</taxon>
        <taxon>Anguilla</taxon>
    </lineage>
</organism>
<protein>
    <submittedName>
        <fullName evidence="1">Uncharacterized protein</fullName>
    </submittedName>
</protein>
<dbReference type="EMBL" id="GBXM01012816">
    <property type="protein sequence ID" value="JAH95761.1"/>
    <property type="molecule type" value="Transcribed_RNA"/>
</dbReference>
<accession>A0A0E9X007</accession>
<reference evidence="1" key="1">
    <citation type="submission" date="2014-11" db="EMBL/GenBank/DDBJ databases">
        <authorList>
            <person name="Amaro Gonzalez C."/>
        </authorList>
    </citation>
    <scope>NUCLEOTIDE SEQUENCE</scope>
</reference>
<evidence type="ECO:0000313" key="1">
    <source>
        <dbReference type="EMBL" id="JAH95761.1"/>
    </source>
</evidence>
<proteinExistence type="predicted"/>
<reference evidence="1" key="2">
    <citation type="journal article" date="2015" name="Fish Shellfish Immunol.">
        <title>Early steps in the European eel (Anguilla anguilla)-Vibrio vulnificus interaction in the gills: Role of the RtxA13 toxin.</title>
        <authorList>
            <person name="Callol A."/>
            <person name="Pajuelo D."/>
            <person name="Ebbesson L."/>
            <person name="Teles M."/>
            <person name="MacKenzie S."/>
            <person name="Amaro C."/>
        </authorList>
    </citation>
    <scope>NUCLEOTIDE SEQUENCE</scope>
</reference>
<name>A0A0E9X007_ANGAN</name>
<sequence>MWLSSHVKSFFFKCWSTDTVKKISPLKKGNLILDVKSKNCKEYDGNVAF</sequence>
<dbReference type="AlphaFoldDB" id="A0A0E9X007"/>